<dbReference type="EMBL" id="CP000480">
    <property type="protein sequence ID" value="ABK72962.1"/>
    <property type="molecule type" value="Genomic_DNA"/>
</dbReference>
<evidence type="ECO:0000256" key="1">
    <source>
        <dbReference type="ARBA" id="ARBA00005417"/>
    </source>
</evidence>
<comment type="subunit">
    <text evidence="10">Homodimer. Forms a membrane-associated complex with FtsX.</text>
</comment>
<dbReference type="Gene3D" id="3.40.50.300">
    <property type="entry name" value="P-loop containing nucleotide triphosphate hydrolases"/>
    <property type="match status" value="1"/>
</dbReference>
<evidence type="ECO:0000313" key="12">
    <source>
        <dbReference type="EMBL" id="ABK72962.1"/>
    </source>
</evidence>
<dbReference type="FunFam" id="3.40.50.300:FF:000056">
    <property type="entry name" value="Cell division ATP-binding protein FtsE"/>
    <property type="match status" value="1"/>
</dbReference>
<keyword evidence="4" id="KW-0547">Nucleotide-binding</keyword>
<protein>
    <submittedName>
        <fullName evidence="12">ABC transporter ATP-binding protein</fullName>
    </submittedName>
</protein>
<keyword evidence="5 12" id="KW-0067">ATP-binding</keyword>
<dbReference type="PROSITE" id="PS50893">
    <property type="entry name" value="ABC_TRANSPORTER_2"/>
    <property type="match status" value="1"/>
</dbReference>
<evidence type="ECO:0000259" key="11">
    <source>
        <dbReference type="PROSITE" id="PS50893"/>
    </source>
</evidence>
<dbReference type="GO" id="GO:0016887">
    <property type="term" value="F:ATP hydrolysis activity"/>
    <property type="evidence" value="ECO:0007669"/>
    <property type="project" value="InterPro"/>
</dbReference>
<dbReference type="PaxDb" id="246196-MSMEI_2980"/>
<dbReference type="STRING" id="246196.MSMEG_3056"/>
<evidence type="ECO:0000256" key="4">
    <source>
        <dbReference type="ARBA" id="ARBA00022741"/>
    </source>
</evidence>
<dbReference type="Pfam" id="PF00005">
    <property type="entry name" value="ABC_tran"/>
    <property type="match status" value="1"/>
</dbReference>
<feature type="domain" description="ABC transporter" evidence="11">
    <location>
        <begin position="4"/>
        <end position="239"/>
    </location>
</feature>
<evidence type="ECO:0000256" key="8">
    <source>
        <dbReference type="ARBA" id="ARBA00023136"/>
    </source>
</evidence>
<dbReference type="SMART" id="SM00382">
    <property type="entry name" value="AAA"/>
    <property type="match status" value="1"/>
</dbReference>
<keyword evidence="8" id="KW-0472">Membrane</keyword>
<keyword evidence="2" id="KW-0813">Transport</keyword>
<dbReference type="InterPro" id="IPR018449">
    <property type="entry name" value="NIL_domain"/>
</dbReference>
<dbReference type="GO" id="GO:0005886">
    <property type="term" value="C:plasma membrane"/>
    <property type="evidence" value="ECO:0007669"/>
    <property type="project" value="UniProtKB-ARBA"/>
</dbReference>
<dbReference type="KEGG" id="msm:MSMEG_3056"/>
<dbReference type="eggNOG" id="COG1135">
    <property type="taxonomic scope" value="Bacteria"/>
</dbReference>
<reference evidence="12 13" key="1">
    <citation type="submission" date="2006-10" db="EMBL/GenBank/DDBJ databases">
        <authorList>
            <person name="Fleischmann R.D."/>
            <person name="Dodson R.J."/>
            <person name="Haft D.H."/>
            <person name="Merkel J.S."/>
            <person name="Nelson W.C."/>
            <person name="Fraser C.M."/>
        </authorList>
    </citation>
    <scope>NUCLEOTIDE SEQUENCE [LARGE SCALE GENOMIC DNA]</scope>
    <source>
        <strain evidence="13">ATCC 700084 / mc(2)155</strain>
    </source>
</reference>
<keyword evidence="3" id="KW-1003">Cell membrane</keyword>
<keyword evidence="6" id="KW-1278">Translocase</keyword>
<keyword evidence="7" id="KW-0029">Amino-acid transport</keyword>
<dbReference type="SMART" id="SM00930">
    <property type="entry name" value="NIL"/>
    <property type="match status" value="1"/>
</dbReference>
<keyword evidence="13" id="KW-1185">Reference proteome</keyword>
<dbReference type="InterPro" id="IPR050086">
    <property type="entry name" value="MetN_ABC_transporter-like"/>
</dbReference>
<dbReference type="GO" id="GO:0005524">
    <property type="term" value="F:ATP binding"/>
    <property type="evidence" value="ECO:0007669"/>
    <property type="project" value="UniProtKB-KW"/>
</dbReference>
<comment type="function">
    <text evidence="9">Part of the ABC transporter FtsEX involved in cellular division. Has ATPase activity.</text>
</comment>
<organism evidence="12 13">
    <name type="scientific">Mycolicibacterium smegmatis (strain ATCC 700084 / mc(2)155)</name>
    <name type="common">Mycobacterium smegmatis</name>
    <dbReference type="NCBI Taxonomy" id="246196"/>
    <lineage>
        <taxon>Bacteria</taxon>
        <taxon>Bacillati</taxon>
        <taxon>Actinomycetota</taxon>
        <taxon>Actinomycetes</taxon>
        <taxon>Mycobacteriales</taxon>
        <taxon>Mycobacteriaceae</taxon>
        <taxon>Mycolicibacterium</taxon>
    </lineage>
</organism>
<name>A0QWT4_MYCS2</name>
<dbReference type="PANTHER" id="PTHR43166:SF30">
    <property type="entry name" value="METHIONINE IMPORT ATP-BINDING PROTEIN METN"/>
    <property type="match status" value="1"/>
</dbReference>
<sequence length="331" mass="35699">MMSIYTEDLTKFYGTTRALEGVSISVDQGEILGVVGSSGSGKSTLVRNIALLERPTRGRVVLDGQDLTALSEKELRGARRRLGNVFQSANLLDNRTARANIEYPLEIAGWDRKKRWYRAQELLELVGLPGRGDAYPAQLSGGQQQRVGIARALAAHPTVILADEPTSALDPTTTQEILTLLTNLRDELDVTVLLITHDLSIVRQIADRVTVLSEGRVVAQGSLADVAGDPASGLLPPLSDPPPPTDDELILNVHAGADASGAFIGALVRELNTDVRILDGEVLRLGGQSVSQFQLALTGIDHSAADRAEEYVRWFERNGLTAVRVGERSLV</sequence>
<evidence type="ECO:0000256" key="6">
    <source>
        <dbReference type="ARBA" id="ARBA00022967"/>
    </source>
</evidence>
<dbReference type="PROSITE" id="PS00211">
    <property type="entry name" value="ABC_TRANSPORTER_1"/>
    <property type="match status" value="1"/>
</dbReference>
<gene>
    <name evidence="12" type="ordered locus">MSMEG_3056</name>
</gene>
<dbReference type="InterPro" id="IPR027417">
    <property type="entry name" value="P-loop_NTPase"/>
</dbReference>
<dbReference type="SUPFAM" id="SSF52540">
    <property type="entry name" value="P-loop containing nucleoside triphosphate hydrolases"/>
    <property type="match status" value="1"/>
</dbReference>
<evidence type="ECO:0000256" key="9">
    <source>
        <dbReference type="ARBA" id="ARBA00054718"/>
    </source>
</evidence>
<comment type="similarity">
    <text evidence="1">Belongs to the ABC transporter superfamily.</text>
</comment>
<dbReference type="GO" id="GO:0006865">
    <property type="term" value="P:amino acid transport"/>
    <property type="evidence" value="ECO:0007669"/>
    <property type="project" value="UniProtKB-KW"/>
</dbReference>
<dbReference type="InterPro" id="IPR017871">
    <property type="entry name" value="ABC_transporter-like_CS"/>
</dbReference>
<dbReference type="Pfam" id="PF09383">
    <property type="entry name" value="NIL"/>
    <property type="match status" value="1"/>
</dbReference>
<dbReference type="InterPro" id="IPR003593">
    <property type="entry name" value="AAA+_ATPase"/>
</dbReference>
<evidence type="ECO:0000256" key="3">
    <source>
        <dbReference type="ARBA" id="ARBA00022475"/>
    </source>
</evidence>
<accession>A0QWT4</accession>
<dbReference type="OrthoDB" id="4398079at2"/>
<dbReference type="InterPro" id="IPR003439">
    <property type="entry name" value="ABC_transporter-like_ATP-bd"/>
</dbReference>
<dbReference type="KEGG" id="msb:LJ00_15205"/>
<evidence type="ECO:0000256" key="2">
    <source>
        <dbReference type="ARBA" id="ARBA00022448"/>
    </source>
</evidence>
<dbReference type="AlphaFoldDB" id="A0QWT4"/>
<evidence type="ECO:0000256" key="7">
    <source>
        <dbReference type="ARBA" id="ARBA00022970"/>
    </source>
</evidence>
<evidence type="ECO:0000313" key="13">
    <source>
        <dbReference type="Proteomes" id="UP000000757"/>
    </source>
</evidence>
<proteinExistence type="inferred from homology"/>
<evidence type="ECO:0000256" key="5">
    <source>
        <dbReference type="ARBA" id="ARBA00022840"/>
    </source>
</evidence>
<dbReference type="PANTHER" id="PTHR43166">
    <property type="entry name" value="AMINO ACID IMPORT ATP-BINDING PROTEIN"/>
    <property type="match status" value="1"/>
</dbReference>
<dbReference type="Proteomes" id="UP000000757">
    <property type="component" value="Chromosome"/>
</dbReference>
<dbReference type="PATRIC" id="fig|246196.19.peg.3017"/>
<evidence type="ECO:0000256" key="10">
    <source>
        <dbReference type="ARBA" id="ARBA00063837"/>
    </source>
</evidence>